<evidence type="ECO:0000256" key="1">
    <source>
        <dbReference type="SAM" id="MobiDB-lite"/>
    </source>
</evidence>
<dbReference type="InterPro" id="IPR013783">
    <property type="entry name" value="Ig-like_fold"/>
</dbReference>
<evidence type="ECO:0000256" key="2">
    <source>
        <dbReference type="SAM" id="SignalP"/>
    </source>
</evidence>
<dbReference type="InterPro" id="IPR045690">
    <property type="entry name" value="DUF6055"/>
</dbReference>
<dbReference type="OrthoDB" id="9802005at2"/>
<evidence type="ECO:0000313" key="5">
    <source>
        <dbReference type="Proteomes" id="UP000184600"/>
    </source>
</evidence>
<dbReference type="SUPFAM" id="SSF49265">
    <property type="entry name" value="Fibronectin type III"/>
    <property type="match status" value="1"/>
</dbReference>
<dbReference type="Gene3D" id="2.60.40.10">
    <property type="entry name" value="Immunoglobulins"/>
    <property type="match status" value="1"/>
</dbReference>
<protein>
    <recommendedName>
        <fullName evidence="3">Fibronectin type-III domain-containing protein</fullName>
    </recommendedName>
</protein>
<name>A0A1M7YW33_9VIBR</name>
<proteinExistence type="predicted"/>
<evidence type="ECO:0000313" key="4">
    <source>
        <dbReference type="EMBL" id="SHO56889.1"/>
    </source>
</evidence>
<keyword evidence="5" id="KW-1185">Reference proteome</keyword>
<keyword evidence="2" id="KW-0732">Signal</keyword>
<dbReference type="RefSeq" id="WP_073583327.1">
    <property type="nucleotide sequence ID" value="NZ_AP024897.1"/>
</dbReference>
<feature type="compositionally biased region" description="Low complexity" evidence="1">
    <location>
        <begin position="115"/>
        <end position="137"/>
    </location>
</feature>
<dbReference type="Pfam" id="PF19527">
    <property type="entry name" value="DUF6055"/>
    <property type="match status" value="1"/>
</dbReference>
<dbReference type="STRING" id="1117707.VQ7734_02658"/>
<organism evidence="4 5">
    <name type="scientific">Vibrio quintilis</name>
    <dbReference type="NCBI Taxonomy" id="1117707"/>
    <lineage>
        <taxon>Bacteria</taxon>
        <taxon>Pseudomonadati</taxon>
        <taxon>Pseudomonadota</taxon>
        <taxon>Gammaproteobacteria</taxon>
        <taxon>Vibrionales</taxon>
        <taxon>Vibrionaceae</taxon>
        <taxon>Vibrio</taxon>
    </lineage>
</organism>
<feature type="chain" id="PRO_5012207123" description="Fibronectin type-III domain-containing protein" evidence="2">
    <location>
        <begin position="25"/>
        <end position="718"/>
    </location>
</feature>
<accession>A0A1M7YW33</accession>
<reference evidence="5" key="1">
    <citation type="submission" date="2016-12" db="EMBL/GenBank/DDBJ databases">
        <authorList>
            <person name="Rodrigo-Torres L."/>
            <person name="Arahal R.D."/>
            <person name="Lucena T."/>
        </authorList>
    </citation>
    <scope>NUCLEOTIDE SEQUENCE [LARGE SCALE GENOMIC DNA]</scope>
</reference>
<feature type="compositionally biased region" description="Polar residues" evidence="1">
    <location>
        <begin position="138"/>
        <end position="165"/>
    </location>
</feature>
<dbReference type="Proteomes" id="UP000184600">
    <property type="component" value="Unassembled WGS sequence"/>
</dbReference>
<dbReference type="PROSITE" id="PS50853">
    <property type="entry name" value="FN3"/>
    <property type="match status" value="1"/>
</dbReference>
<feature type="signal peptide" evidence="2">
    <location>
        <begin position="1"/>
        <end position="24"/>
    </location>
</feature>
<gene>
    <name evidence="4" type="ORF">VQ7734_02658</name>
</gene>
<dbReference type="InterPro" id="IPR036116">
    <property type="entry name" value="FN3_sf"/>
</dbReference>
<feature type="domain" description="Fibronectin type-III" evidence="3">
    <location>
        <begin position="25"/>
        <end position="119"/>
    </location>
</feature>
<evidence type="ECO:0000259" key="3">
    <source>
        <dbReference type="PROSITE" id="PS50853"/>
    </source>
</evidence>
<dbReference type="InterPro" id="IPR003961">
    <property type="entry name" value="FN3_dom"/>
</dbReference>
<dbReference type="AlphaFoldDB" id="A0A1M7YW33"/>
<dbReference type="EMBL" id="FRFG01000029">
    <property type="protein sequence ID" value="SHO56889.1"/>
    <property type="molecule type" value="Genomic_DNA"/>
</dbReference>
<feature type="region of interest" description="Disordered" evidence="1">
    <location>
        <begin position="113"/>
        <end position="167"/>
    </location>
</feature>
<sequence length="718" mass="79327">MEISRKQMLVPVLSAVIATVPAWAAHAAISLTGNAGDSQVSLSWSDAGTGSVYQVYYDTDSNPAGRVRLSSLSSSEHAYTASGLQNGTPYWFWIKYKDSSGKLVNSNSFSATPVSASSGSEDTSDTSSDSYAASLSSEWQGGNEQGNTYSCVSGTWQTPSTTGDTGQPLRIESEHFSAYWADGTNITTSKAQTALNTLETIWTAYFGRIKFKEPYCESSQKYKATVHFGNSFGLTGGGWYKDGHRLMGMWVGPATASDKWGLAHEFAHGAQYMVTAFPGCSGVGCWIHESHANWMAHQMFPENVHCSEMQVNMPHLHYGNSRTRYCNWQFMEYLKDKFGIGVVGKMWSSPTTNKDEWQKLMQNQGWDISKLNDEFGDWAMHNVTWDYLDINGTNRGAFFRQAYGAVDQAPGANTQRRLRLTQLETLNSDWKTNHRFVSPYYWAPQRWGYNIIRLYPESGASKVTVKFRGVVQQNANSDWRWGLVATDSHLDSPRYSTIQRGSDNQASVSINSGDEVYLVVMATPSEYQKILWARHVSDGTPYPSIYRYPYMVELQGAWPDGFKNGSKDSCPSGTVRHSNGGGCATTSTPSSVYVGPYAKVLGGTVTGNSRIEDHATIIHGNVSGNSTVGGLTLLGSASNMPYSWYHTFNVQDNATVKSTFYPMGWFGDKTAGGSATLLGDLEYYSDKYSNFFYGLVNDSWSGDSSINDVTVQPPYSWR</sequence>